<evidence type="ECO:0000313" key="3">
    <source>
        <dbReference type="EMBL" id="UGS35485.1"/>
    </source>
</evidence>
<accession>A0A9E6XWL2</accession>
<dbReference type="AlphaFoldDB" id="A0A9E6XWL2"/>
<evidence type="ECO:0000256" key="1">
    <source>
        <dbReference type="ARBA" id="ARBA00023002"/>
    </source>
</evidence>
<dbReference type="InterPro" id="IPR011576">
    <property type="entry name" value="Pyridox_Oxase_N"/>
</dbReference>
<dbReference type="PANTHER" id="PTHR35176">
    <property type="entry name" value="HEME OXYGENASE HI_0854-RELATED"/>
    <property type="match status" value="1"/>
</dbReference>
<dbReference type="Gene3D" id="2.30.110.10">
    <property type="entry name" value="Electron Transport, Fmn-binding Protein, Chain A"/>
    <property type="match status" value="1"/>
</dbReference>
<proteinExistence type="predicted"/>
<dbReference type="InterPro" id="IPR019920">
    <property type="entry name" value="F420-binding_dom_put"/>
</dbReference>
<dbReference type="KEGG" id="sbae:DSM104329_01873"/>
<dbReference type="GO" id="GO:0070967">
    <property type="term" value="F:coenzyme F420 binding"/>
    <property type="evidence" value="ECO:0007669"/>
    <property type="project" value="TreeGrafter"/>
</dbReference>
<dbReference type="InterPro" id="IPR052019">
    <property type="entry name" value="F420H2_bilvrd_red/Heme_oxyg"/>
</dbReference>
<dbReference type="PANTHER" id="PTHR35176:SF6">
    <property type="entry name" value="HEME OXYGENASE HI_0854-RELATED"/>
    <property type="match status" value="1"/>
</dbReference>
<dbReference type="EMBL" id="CP087164">
    <property type="protein sequence ID" value="UGS35485.1"/>
    <property type="molecule type" value="Genomic_DNA"/>
</dbReference>
<evidence type="ECO:0000313" key="4">
    <source>
        <dbReference type="Proteomes" id="UP001162834"/>
    </source>
</evidence>
<dbReference type="Proteomes" id="UP001162834">
    <property type="component" value="Chromosome"/>
</dbReference>
<protein>
    <recommendedName>
        <fullName evidence="2">Pyridoxamine 5'-phosphate oxidase N-terminal domain-containing protein</fullName>
    </recommendedName>
</protein>
<dbReference type="SUPFAM" id="SSF50475">
    <property type="entry name" value="FMN-binding split barrel"/>
    <property type="match status" value="1"/>
</dbReference>
<dbReference type="NCBIfam" id="TIGR03618">
    <property type="entry name" value="Rv1155_F420"/>
    <property type="match status" value="1"/>
</dbReference>
<keyword evidence="1" id="KW-0560">Oxidoreductase</keyword>
<sequence length="133" mass="14789">MAAQIEGRAREILEAPNMAHVATLRADGSIHGVVAWADVEDGHVTLNSARGRIWPTNLERDPRVTITVANAENPYEFVSVRGRVAKESDEEGHDHIDALAKKYLGVDEYPFHQEGEQRVKFYVEPEKVTVQGG</sequence>
<feature type="domain" description="Pyridoxamine 5'-phosphate oxidase N-terminal" evidence="2">
    <location>
        <begin position="7"/>
        <end position="130"/>
    </location>
</feature>
<dbReference type="InterPro" id="IPR012349">
    <property type="entry name" value="Split_barrel_FMN-bd"/>
</dbReference>
<dbReference type="RefSeq" id="WP_259315171.1">
    <property type="nucleotide sequence ID" value="NZ_CP087164.1"/>
</dbReference>
<dbReference type="Pfam" id="PF01243">
    <property type="entry name" value="PNPOx_N"/>
    <property type="match status" value="1"/>
</dbReference>
<dbReference type="GO" id="GO:0016627">
    <property type="term" value="F:oxidoreductase activity, acting on the CH-CH group of donors"/>
    <property type="evidence" value="ECO:0007669"/>
    <property type="project" value="TreeGrafter"/>
</dbReference>
<name>A0A9E6XWL2_9ACTN</name>
<organism evidence="3 4">
    <name type="scientific">Capillimicrobium parvum</name>
    <dbReference type="NCBI Taxonomy" id="2884022"/>
    <lineage>
        <taxon>Bacteria</taxon>
        <taxon>Bacillati</taxon>
        <taxon>Actinomycetota</taxon>
        <taxon>Thermoleophilia</taxon>
        <taxon>Solirubrobacterales</taxon>
        <taxon>Capillimicrobiaceae</taxon>
        <taxon>Capillimicrobium</taxon>
    </lineage>
</organism>
<gene>
    <name evidence="3" type="ORF">DSM104329_01873</name>
</gene>
<keyword evidence="4" id="KW-1185">Reference proteome</keyword>
<dbReference type="GO" id="GO:0005829">
    <property type="term" value="C:cytosol"/>
    <property type="evidence" value="ECO:0007669"/>
    <property type="project" value="TreeGrafter"/>
</dbReference>
<reference evidence="3" key="1">
    <citation type="journal article" date="2022" name="Int. J. Syst. Evol. Microbiol.">
        <title>Pseudomonas aegrilactucae sp. nov. and Pseudomonas morbosilactucae sp. nov., pathogens causing bacterial rot of lettuce in Japan.</title>
        <authorList>
            <person name="Sawada H."/>
            <person name="Fujikawa T."/>
            <person name="Satou M."/>
        </authorList>
    </citation>
    <scope>NUCLEOTIDE SEQUENCE</scope>
    <source>
        <strain evidence="3">0166_1</strain>
    </source>
</reference>
<evidence type="ECO:0000259" key="2">
    <source>
        <dbReference type="Pfam" id="PF01243"/>
    </source>
</evidence>